<dbReference type="Pfam" id="PF25597">
    <property type="entry name" value="SH3_retrovirus"/>
    <property type="match status" value="1"/>
</dbReference>
<feature type="compositionally biased region" description="Basic and acidic residues" evidence="1">
    <location>
        <begin position="164"/>
        <end position="177"/>
    </location>
</feature>
<feature type="compositionally biased region" description="Basic and acidic residues" evidence="1">
    <location>
        <begin position="207"/>
        <end position="217"/>
    </location>
</feature>
<dbReference type="InterPro" id="IPR057670">
    <property type="entry name" value="SH3_retrovirus"/>
</dbReference>
<proteinExistence type="predicted"/>
<organism evidence="3">
    <name type="scientific">Lygus hesperus</name>
    <name type="common">Western plant bug</name>
    <dbReference type="NCBI Taxonomy" id="30085"/>
    <lineage>
        <taxon>Eukaryota</taxon>
        <taxon>Metazoa</taxon>
        <taxon>Ecdysozoa</taxon>
        <taxon>Arthropoda</taxon>
        <taxon>Hexapoda</taxon>
        <taxon>Insecta</taxon>
        <taxon>Pterygota</taxon>
        <taxon>Neoptera</taxon>
        <taxon>Paraneoptera</taxon>
        <taxon>Hemiptera</taxon>
        <taxon>Heteroptera</taxon>
        <taxon>Panheteroptera</taxon>
        <taxon>Cimicomorpha</taxon>
        <taxon>Miridae</taxon>
        <taxon>Mirini</taxon>
        <taxon>Lygus</taxon>
    </lineage>
</organism>
<dbReference type="AlphaFoldDB" id="A0A146LHR9"/>
<dbReference type="Pfam" id="PF07727">
    <property type="entry name" value="RVT_2"/>
    <property type="match status" value="1"/>
</dbReference>
<protein>
    <submittedName>
        <fullName evidence="3">Retrovirus-related Pol polyprotein from transposon TNT 1-94</fullName>
    </submittedName>
</protein>
<dbReference type="Gene3D" id="3.30.420.10">
    <property type="entry name" value="Ribonuclease H-like superfamily/Ribonuclease H"/>
    <property type="match status" value="1"/>
</dbReference>
<evidence type="ECO:0000259" key="2">
    <source>
        <dbReference type="PROSITE" id="PS50994"/>
    </source>
</evidence>
<dbReference type="InterPro" id="IPR043502">
    <property type="entry name" value="DNA/RNA_pol_sf"/>
</dbReference>
<dbReference type="PROSITE" id="PS50994">
    <property type="entry name" value="INTEGRASE"/>
    <property type="match status" value="1"/>
</dbReference>
<dbReference type="InterPro" id="IPR036397">
    <property type="entry name" value="RNaseH_sf"/>
</dbReference>
<gene>
    <name evidence="3" type="primary">POLX_206</name>
    <name evidence="3" type="ORF">g.83763</name>
</gene>
<dbReference type="SUPFAM" id="SSF56672">
    <property type="entry name" value="DNA/RNA polymerases"/>
    <property type="match status" value="1"/>
</dbReference>
<dbReference type="EMBL" id="GDHC01010945">
    <property type="protein sequence ID" value="JAQ07684.1"/>
    <property type="molecule type" value="Transcribed_RNA"/>
</dbReference>
<dbReference type="InterPro" id="IPR001584">
    <property type="entry name" value="Integrase_cat-core"/>
</dbReference>
<evidence type="ECO:0000256" key="1">
    <source>
        <dbReference type="SAM" id="MobiDB-lite"/>
    </source>
</evidence>
<dbReference type="GO" id="GO:0015074">
    <property type="term" value="P:DNA integration"/>
    <property type="evidence" value="ECO:0007669"/>
    <property type="project" value="InterPro"/>
</dbReference>
<dbReference type="SUPFAM" id="SSF53098">
    <property type="entry name" value="Ribonuclease H-like"/>
    <property type="match status" value="1"/>
</dbReference>
<reference evidence="3" key="1">
    <citation type="journal article" date="2016" name="Gigascience">
        <title>De novo construction of an expanded transcriptome assembly for the western tarnished plant bug, Lygus hesperus.</title>
        <authorList>
            <person name="Tassone E.E."/>
            <person name="Geib S.M."/>
            <person name="Hall B."/>
            <person name="Fabrick J.A."/>
            <person name="Brent C.S."/>
            <person name="Hull J.J."/>
        </authorList>
    </citation>
    <scope>NUCLEOTIDE SEQUENCE</scope>
</reference>
<dbReference type="GO" id="GO:0042575">
    <property type="term" value="C:DNA polymerase complex"/>
    <property type="evidence" value="ECO:0007669"/>
    <property type="project" value="UniProtKB-ARBA"/>
</dbReference>
<dbReference type="InterPro" id="IPR013103">
    <property type="entry name" value="RVT_2"/>
</dbReference>
<accession>A0A146LHR9</accession>
<dbReference type="GO" id="GO:0071897">
    <property type="term" value="P:DNA biosynthetic process"/>
    <property type="evidence" value="ECO:0007669"/>
    <property type="project" value="UniProtKB-ARBA"/>
</dbReference>
<dbReference type="CDD" id="cd09272">
    <property type="entry name" value="RNase_HI_RT_Ty1"/>
    <property type="match status" value="1"/>
</dbReference>
<feature type="region of interest" description="Disordered" evidence="1">
    <location>
        <begin position="164"/>
        <end position="217"/>
    </location>
</feature>
<feature type="domain" description="Integrase catalytic" evidence="2">
    <location>
        <begin position="1"/>
        <end position="69"/>
    </location>
</feature>
<dbReference type="PANTHER" id="PTHR11439:SF483">
    <property type="entry name" value="PEPTIDE SYNTHASE GLIP-LIKE, PUTATIVE (AFU_ORTHOLOGUE AFUA_3G12920)-RELATED"/>
    <property type="match status" value="1"/>
</dbReference>
<name>A0A146LHR9_LYGHE</name>
<evidence type="ECO:0000313" key="3">
    <source>
        <dbReference type="EMBL" id="JAQ07684.1"/>
    </source>
</evidence>
<sequence length="725" mass="82481">MPYTPEQNGCCEQEHRTIVEASRTLMHAHGDLPKGLWAEIINTAAYIINRTGVSGIEGKSPYELWVGRKPSIKNLRIIGCTCYAHIPKQFRGKMSKKAVKGILIGYDENDGYRIWSLDKLKLIRSRDVIFDEEPLKQVEHLNSDKPEEPDESCVDFRRFLEKKDETNEHLDPNKNENPDTPSITEDEGGPSNENVSDDGGNVEDEIPDRVLRDRETLRPPERYGFDALVMSAETDVLNLEEPKNYREAINSENKVNWEKAMQSEIDSLHENKTWTLANLPDGKKAISTKWVYKVKMNPDGTIDKFKARLVVQGFSQRLGIDYEQTFSPVAKASTVRTLLSVAASKNMKLMQFDVSTAFLYGYLEEEIYIKQPEGFDDGSNKVCKLNRSLYGLKQAPRCWNQRFAAFLLKIGFKQSNADTCLFLKKTESTHIMIALYVDDGLVASIREEDLEIFIRDLKKEFKITTKPASYYLGFESHQQEGRITLNQKAYLKKLLERFGMENCRPSPTPMIQTGEEKDIEDPAKKEKFPYRQAVGGLMYLMVGTRPDIAYAVGVASRTLENPTWNNWVQVKRIFRYLKGTSQLGLLYKSGNNSLVCYSDADHGGDHSTGRSTTGVVAMFSNAAISWLSQRQTSVSISTTEAEIVAASEGAKEVIWLKRLLLDMENLDCRPTLHVDNEAAIKLSKNPEFHRRTKHIHIRHFFVREQVTSGELVIEQVDTENQLADC</sequence>
<dbReference type="PANTHER" id="PTHR11439">
    <property type="entry name" value="GAG-POL-RELATED RETROTRANSPOSON"/>
    <property type="match status" value="1"/>
</dbReference>
<dbReference type="GO" id="GO:0003676">
    <property type="term" value="F:nucleic acid binding"/>
    <property type="evidence" value="ECO:0007669"/>
    <property type="project" value="InterPro"/>
</dbReference>
<dbReference type="InterPro" id="IPR012337">
    <property type="entry name" value="RNaseH-like_sf"/>
</dbReference>